<name>A0ABY6AD46_9GAMM</name>
<dbReference type="InterPro" id="IPR021973">
    <property type="entry name" value="SprA-related"/>
</dbReference>
<evidence type="ECO:0000313" key="2">
    <source>
        <dbReference type="EMBL" id="UXD88535.1"/>
    </source>
</evidence>
<dbReference type="Pfam" id="PF12118">
    <property type="entry name" value="SprA-related"/>
    <property type="match status" value="1"/>
</dbReference>
<feature type="region of interest" description="Disordered" evidence="1">
    <location>
        <begin position="229"/>
        <end position="268"/>
    </location>
</feature>
<sequence>MQVSPASSPTLSSALPSGGAAVQLLAKEGENAASAVFAPVEEVSLSAAATDAGMRKLQTSAETYSRPRRSAESNTPPLNQDSAEDAAPAAEDAQQRRSAEEQIIARRAQRNEQNQASADAELQQIRELKQRDQEVRAHEQAHASTGGSYAGSANFTYQQGPDGVRYAVGGEVPVDVSKVANDPAATISKMEQVQRAALAPAEPSSQDRQVAAQAGQLAAQALNELSEQQRDLRAAELEKVKNEQEQSRAEMDEARKEQEKADKKLNDDEQISAAERFAEQNARLRKINEVLLQISLPQPVSAGQLLNDVV</sequence>
<reference evidence="3" key="1">
    <citation type="submission" date="2020-06" db="EMBL/GenBank/DDBJ databases">
        <title>Thalassolituus marinus alknpb1M-1, a hydrocarbon-degrading bacterium isolated from the deep-sea overlying water using an in-situ strategy from the South China Sea basin.</title>
        <authorList>
            <person name="Dong C."/>
            <person name="Chen Y."/>
            <person name="Shao Z."/>
        </authorList>
    </citation>
    <scope>NUCLEOTIDE SEQUENCE [LARGE SCALE GENOMIC DNA]</scope>
    <source>
        <strain evidence="3">alknpb1M-1</strain>
    </source>
</reference>
<gene>
    <name evidence="2" type="ORF">HUF19_14335</name>
</gene>
<feature type="compositionally biased region" description="Basic and acidic residues" evidence="1">
    <location>
        <begin position="229"/>
        <end position="267"/>
    </location>
</feature>
<feature type="compositionally biased region" description="Basic and acidic residues" evidence="1">
    <location>
        <begin position="93"/>
        <end position="104"/>
    </location>
</feature>
<organism evidence="2 3">
    <name type="scientific">Thalassolituus hydrocarboniclasticus</name>
    <dbReference type="NCBI Taxonomy" id="2742796"/>
    <lineage>
        <taxon>Bacteria</taxon>
        <taxon>Pseudomonadati</taxon>
        <taxon>Pseudomonadota</taxon>
        <taxon>Gammaproteobacteria</taxon>
        <taxon>Oceanospirillales</taxon>
        <taxon>Oceanospirillaceae</taxon>
        <taxon>Thalassolituus</taxon>
    </lineage>
</organism>
<dbReference type="RefSeq" id="WP_260997265.1">
    <property type="nucleotide sequence ID" value="NZ_CP054475.1"/>
</dbReference>
<evidence type="ECO:0000313" key="3">
    <source>
        <dbReference type="Proteomes" id="UP001065322"/>
    </source>
</evidence>
<feature type="compositionally biased region" description="Basic and acidic residues" evidence="1">
    <location>
        <begin position="124"/>
        <end position="141"/>
    </location>
</feature>
<accession>A0ABY6AD46</accession>
<keyword evidence="3" id="KW-1185">Reference proteome</keyword>
<protein>
    <submittedName>
        <fullName evidence="2">Catalase</fullName>
    </submittedName>
</protein>
<feature type="compositionally biased region" description="Polar residues" evidence="1">
    <location>
        <begin position="142"/>
        <end position="159"/>
    </location>
</feature>
<proteinExistence type="predicted"/>
<feature type="region of interest" description="Disordered" evidence="1">
    <location>
        <begin position="192"/>
        <end position="215"/>
    </location>
</feature>
<evidence type="ECO:0000256" key="1">
    <source>
        <dbReference type="SAM" id="MobiDB-lite"/>
    </source>
</evidence>
<feature type="region of interest" description="Disordered" evidence="1">
    <location>
        <begin position="50"/>
        <end position="160"/>
    </location>
</feature>
<feature type="compositionally biased region" description="Polar residues" evidence="1">
    <location>
        <begin position="72"/>
        <end position="81"/>
    </location>
</feature>
<dbReference type="EMBL" id="CP054475">
    <property type="protein sequence ID" value="UXD88535.1"/>
    <property type="molecule type" value="Genomic_DNA"/>
</dbReference>
<dbReference type="Proteomes" id="UP001065322">
    <property type="component" value="Chromosome"/>
</dbReference>